<dbReference type="InterPro" id="IPR036565">
    <property type="entry name" value="Mur-like_cat_sf"/>
</dbReference>
<evidence type="ECO:0000256" key="5">
    <source>
        <dbReference type="ARBA" id="ARBA00022618"/>
    </source>
</evidence>
<accession>A0AA37V1M6</accession>
<evidence type="ECO:0000313" key="14">
    <source>
        <dbReference type="Proteomes" id="UP001161325"/>
    </source>
</evidence>
<keyword evidence="3 9" id="KW-0963">Cytoplasm</keyword>
<gene>
    <name evidence="9 13" type="primary">murD</name>
    <name evidence="13" type="ORF">rosag_29980</name>
</gene>
<dbReference type="SUPFAM" id="SSF53244">
    <property type="entry name" value="MurD-like peptide ligases, peptide-binding domain"/>
    <property type="match status" value="1"/>
</dbReference>
<evidence type="ECO:0000256" key="10">
    <source>
        <dbReference type="RuleBase" id="RU003664"/>
    </source>
</evidence>
<dbReference type="SUPFAM" id="SSF51984">
    <property type="entry name" value="MurCD N-terminal domain"/>
    <property type="match status" value="1"/>
</dbReference>
<dbReference type="EMBL" id="BRXS01000004">
    <property type="protein sequence ID" value="GLC26485.1"/>
    <property type="molecule type" value="Genomic_DNA"/>
</dbReference>
<feature type="domain" description="Mur ligase central" evidence="12">
    <location>
        <begin position="120"/>
        <end position="300"/>
    </location>
</feature>
<dbReference type="AlphaFoldDB" id="A0AA37V1M6"/>
<comment type="catalytic activity">
    <reaction evidence="9 10">
        <text>UDP-N-acetyl-alpha-D-muramoyl-L-alanine + D-glutamate + ATP = UDP-N-acetyl-alpha-D-muramoyl-L-alanyl-D-glutamate + ADP + phosphate + H(+)</text>
        <dbReference type="Rhea" id="RHEA:16429"/>
        <dbReference type="ChEBI" id="CHEBI:15378"/>
        <dbReference type="ChEBI" id="CHEBI:29986"/>
        <dbReference type="ChEBI" id="CHEBI:30616"/>
        <dbReference type="ChEBI" id="CHEBI:43474"/>
        <dbReference type="ChEBI" id="CHEBI:83898"/>
        <dbReference type="ChEBI" id="CHEBI:83900"/>
        <dbReference type="ChEBI" id="CHEBI:456216"/>
        <dbReference type="EC" id="6.3.2.9"/>
    </reaction>
</comment>
<dbReference type="InterPro" id="IPR005762">
    <property type="entry name" value="MurD"/>
</dbReference>
<evidence type="ECO:0000256" key="3">
    <source>
        <dbReference type="ARBA" id="ARBA00022490"/>
    </source>
</evidence>
<comment type="subcellular location">
    <subcellularLocation>
        <location evidence="1 9 10">Cytoplasm</location>
    </subcellularLocation>
</comment>
<dbReference type="GO" id="GO:0005737">
    <property type="term" value="C:cytoplasm"/>
    <property type="evidence" value="ECO:0007669"/>
    <property type="project" value="UniProtKB-SubCell"/>
</dbReference>
<dbReference type="GO" id="GO:0051301">
    <property type="term" value="P:cell division"/>
    <property type="evidence" value="ECO:0007669"/>
    <property type="project" value="UniProtKB-KW"/>
</dbReference>
<comment type="function">
    <text evidence="9 10">Cell wall formation. Catalyzes the addition of glutamate to the nucleotide precursor UDP-N-acetylmuramoyl-L-alanine (UMA).</text>
</comment>
<dbReference type="RefSeq" id="WP_284350935.1">
    <property type="nucleotide sequence ID" value="NZ_BRXS01000004.1"/>
</dbReference>
<proteinExistence type="inferred from homology"/>
<name>A0AA37V1M6_9BACT</name>
<dbReference type="Proteomes" id="UP001161325">
    <property type="component" value="Unassembled WGS sequence"/>
</dbReference>
<keyword evidence="6 9" id="KW-0547">Nucleotide-binding</keyword>
<dbReference type="GO" id="GO:0005524">
    <property type="term" value="F:ATP binding"/>
    <property type="evidence" value="ECO:0007669"/>
    <property type="project" value="UniProtKB-UniRule"/>
</dbReference>
<evidence type="ECO:0000259" key="11">
    <source>
        <dbReference type="Pfam" id="PF02875"/>
    </source>
</evidence>
<protein>
    <recommendedName>
        <fullName evidence="9 10">UDP-N-acetylmuramoylalanine--D-glutamate ligase</fullName>
        <ecNumber evidence="9 10">6.3.2.9</ecNumber>
    </recommendedName>
    <alternativeName>
        <fullName evidence="9">D-glutamic acid-adding enzyme</fullName>
    </alternativeName>
    <alternativeName>
        <fullName evidence="9">UDP-N-acetylmuramoyl-L-alanyl-D-glutamate synthetase</fullName>
    </alternativeName>
</protein>
<comment type="caution">
    <text evidence="13">The sequence shown here is derived from an EMBL/GenBank/DDBJ whole genome shotgun (WGS) entry which is preliminary data.</text>
</comment>
<dbReference type="GO" id="GO:0071555">
    <property type="term" value="P:cell wall organization"/>
    <property type="evidence" value="ECO:0007669"/>
    <property type="project" value="UniProtKB-KW"/>
</dbReference>
<evidence type="ECO:0000256" key="6">
    <source>
        <dbReference type="ARBA" id="ARBA00022741"/>
    </source>
</evidence>
<dbReference type="InterPro" id="IPR018109">
    <property type="entry name" value="Folylpolyglutamate_synth_CS"/>
</dbReference>
<dbReference type="PANTHER" id="PTHR43692">
    <property type="entry name" value="UDP-N-ACETYLMURAMOYLALANINE--D-GLUTAMATE LIGASE"/>
    <property type="match status" value="1"/>
</dbReference>
<dbReference type="SUPFAM" id="SSF53623">
    <property type="entry name" value="MurD-like peptide ligases, catalytic domain"/>
    <property type="match status" value="1"/>
</dbReference>
<dbReference type="Gene3D" id="3.40.1190.10">
    <property type="entry name" value="Mur-like, catalytic domain"/>
    <property type="match status" value="1"/>
</dbReference>
<dbReference type="Pfam" id="PF02875">
    <property type="entry name" value="Mur_ligase_C"/>
    <property type="match status" value="1"/>
</dbReference>
<keyword evidence="9 10" id="KW-0573">Peptidoglycan synthesis</keyword>
<keyword evidence="5 9" id="KW-0132">Cell division</keyword>
<dbReference type="PROSITE" id="PS01011">
    <property type="entry name" value="FOLYLPOLYGLU_SYNT_1"/>
    <property type="match status" value="1"/>
</dbReference>
<evidence type="ECO:0000256" key="1">
    <source>
        <dbReference type="ARBA" id="ARBA00004496"/>
    </source>
</evidence>
<dbReference type="NCBIfam" id="TIGR01087">
    <property type="entry name" value="murD"/>
    <property type="match status" value="1"/>
</dbReference>
<evidence type="ECO:0000256" key="9">
    <source>
        <dbReference type="HAMAP-Rule" id="MF_00639"/>
    </source>
</evidence>
<keyword evidence="9 10" id="KW-0133">Cell shape</keyword>
<keyword evidence="7 9" id="KW-0067">ATP-binding</keyword>
<keyword evidence="8 9" id="KW-0131">Cell cycle</keyword>
<sequence>MNAGIFRGRPAGEVAVIGLGKSGRSVAELLARDGHAVYASDAGTGDAARQAAESLAALGVAVQTGGHDLARIARAALVVASPGVPPEAPPLAAAREAGVPIVGEIEIALHYLPALRTVGITGTNGKTTTTAIVGHLLRALGHDAVDAGNIGTPLAELALRERPPAWAALELSSFQLHDTPSVDPTVGVVTNLSPDHLDRYASIDAYYADKARLMANAHAGSRWVLNADDAGVLALHRRIGAEQLAGEVRTFSLRDPSAAAHYDRTADALILDGAPLLPRAEFPLLGDHNVANALAAALAAWMADEAHRTPEARLRIADALRGFHALKHRMEPVGTYGGVAWINDSKATNVSSTLVAVQGMTRPYVLLLGGRHKGEPYTALAEPFRRHGKVVLAYGEAAPIVEQDLGRLVPVEPVDGDFAAVVARARALTGPGDAVLLSPACSSFDMFRNYEERGAEFRRLAAAEQGTA</sequence>
<evidence type="ECO:0000313" key="13">
    <source>
        <dbReference type="EMBL" id="GLC26485.1"/>
    </source>
</evidence>
<dbReference type="HAMAP" id="MF_00639">
    <property type="entry name" value="MurD"/>
    <property type="match status" value="1"/>
</dbReference>
<dbReference type="InterPro" id="IPR004101">
    <property type="entry name" value="Mur_ligase_C"/>
</dbReference>
<dbReference type="InterPro" id="IPR013221">
    <property type="entry name" value="Mur_ligase_cen"/>
</dbReference>
<feature type="domain" description="Mur ligase C-terminal" evidence="11">
    <location>
        <begin position="328"/>
        <end position="441"/>
    </location>
</feature>
<evidence type="ECO:0000256" key="7">
    <source>
        <dbReference type="ARBA" id="ARBA00022840"/>
    </source>
</evidence>
<dbReference type="EC" id="6.3.2.9" evidence="9 10"/>
<keyword evidence="4 9" id="KW-0436">Ligase</keyword>
<evidence type="ECO:0000256" key="4">
    <source>
        <dbReference type="ARBA" id="ARBA00022598"/>
    </source>
</evidence>
<comment type="pathway">
    <text evidence="2 9 10">Cell wall biogenesis; peptidoglycan biosynthesis.</text>
</comment>
<evidence type="ECO:0000256" key="2">
    <source>
        <dbReference type="ARBA" id="ARBA00004752"/>
    </source>
</evidence>
<dbReference type="PANTHER" id="PTHR43692:SF1">
    <property type="entry name" value="UDP-N-ACETYLMURAMOYLALANINE--D-GLUTAMATE LIGASE"/>
    <property type="match status" value="1"/>
</dbReference>
<keyword evidence="9 10" id="KW-0961">Cell wall biogenesis/degradation</keyword>
<reference evidence="13" key="1">
    <citation type="submission" date="2022-08" db="EMBL/GenBank/DDBJ databases">
        <title>Draft genome sequencing of Roseisolibacter agri AW1220.</title>
        <authorList>
            <person name="Tobiishi Y."/>
            <person name="Tonouchi A."/>
        </authorList>
    </citation>
    <scope>NUCLEOTIDE SEQUENCE</scope>
    <source>
        <strain evidence="13">AW1220</strain>
    </source>
</reference>
<evidence type="ECO:0000259" key="12">
    <source>
        <dbReference type="Pfam" id="PF08245"/>
    </source>
</evidence>
<dbReference type="Pfam" id="PF21799">
    <property type="entry name" value="MurD-like_N"/>
    <property type="match status" value="1"/>
</dbReference>
<dbReference type="Pfam" id="PF08245">
    <property type="entry name" value="Mur_ligase_M"/>
    <property type="match status" value="1"/>
</dbReference>
<evidence type="ECO:0000256" key="8">
    <source>
        <dbReference type="ARBA" id="ARBA00023306"/>
    </source>
</evidence>
<dbReference type="InterPro" id="IPR036615">
    <property type="entry name" value="Mur_ligase_C_dom_sf"/>
</dbReference>
<dbReference type="GO" id="GO:0008764">
    <property type="term" value="F:UDP-N-acetylmuramoylalanine-D-glutamate ligase activity"/>
    <property type="evidence" value="ECO:0007669"/>
    <property type="project" value="UniProtKB-UniRule"/>
</dbReference>
<dbReference type="GO" id="GO:0008360">
    <property type="term" value="P:regulation of cell shape"/>
    <property type="evidence" value="ECO:0007669"/>
    <property type="project" value="UniProtKB-KW"/>
</dbReference>
<dbReference type="Gene3D" id="3.40.50.720">
    <property type="entry name" value="NAD(P)-binding Rossmann-like Domain"/>
    <property type="match status" value="1"/>
</dbReference>
<comment type="similarity">
    <text evidence="9">Belongs to the MurCDEF family.</text>
</comment>
<feature type="binding site" evidence="9">
    <location>
        <begin position="122"/>
        <end position="128"/>
    </location>
    <ligand>
        <name>ATP</name>
        <dbReference type="ChEBI" id="CHEBI:30616"/>
    </ligand>
</feature>
<keyword evidence="14" id="KW-1185">Reference proteome</keyword>
<dbReference type="Gene3D" id="3.90.190.20">
    <property type="entry name" value="Mur ligase, C-terminal domain"/>
    <property type="match status" value="1"/>
</dbReference>
<dbReference type="GO" id="GO:0004326">
    <property type="term" value="F:tetrahydrofolylpolyglutamate synthase activity"/>
    <property type="evidence" value="ECO:0007669"/>
    <property type="project" value="InterPro"/>
</dbReference>
<organism evidence="13 14">
    <name type="scientific">Roseisolibacter agri</name>
    <dbReference type="NCBI Taxonomy" id="2014610"/>
    <lineage>
        <taxon>Bacteria</taxon>
        <taxon>Pseudomonadati</taxon>
        <taxon>Gemmatimonadota</taxon>
        <taxon>Gemmatimonadia</taxon>
        <taxon>Gemmatimonadales</taxon>
        <taxon>Gemmatimonadaceae</taxon>
        <taxon>Roseisolibacter</taxon>
    </lineage>
</organism>
<dbReference type="GO" id="GO:0009252">
    <property type="term" value="P:peptidoglycan biosynthetic process"/>
    <property type="evidence" value="ECO:0007669"/>
    <property type="project" value="UniProtKB-UniRule"/>
</dbReference>